<evidence type="ECO:0000256" key="6">
    <source>
        <dbReference type="ARBA" id="ARBA00023136"/>
    </source>
</evidence>
<feature type="transmembrane region" description="Helical" evidence="7">
    <location>
        <begin position="370"/>
        <end position="390"/>
    </location>
</feature>
<dbReference type="PANTHER" id="PTHR23514:SF3">
    <property type="entry name" value="BYPASS OF STOP CODON PROTEIN 6"/>
    <property type="match status" value="1"/>
</dbReference>
<feature type="transmembrane region" description="Helical" evidence="7">
    <location>
        <begin position="246"/>
        <end position="267"/>
    </location>
</feature>
<feature type="domain" description="Major facilitator superfamily (MFS) profile" evidence="8">
    <location>
        <begin position="6"/>
        <end position="400"/>
    </location>
</feature>
<dbReference type="PANTHER" id="PTHR23514">
    <property type="entry name" value="BYPASS OF STOP CODON PROTEIN 6"/>
    <property type="match status" value="1"/>
</dbReference>
<evidence type="ECO:0000259" key="8">
    <source>
        <dbReference type="PROSITE" id="PS50850"/>
    </source>
</evidence>
<evidence type="ECO:0000313" key="10">
    <source>
        <dbReference type="Proteomes" id="UP000022141"/>
    </source>
</evidence>
<comment type="subcellular location">
    <subcellularLocation>
        <location evidence="1">Endomembrane system</location>
        <topology evidence="1">Multi-pass membrane protein</topology>
    </subcellularLocation>
</comment>
<dbReference type="GO" id="GO:0016020">
    <property type="term" value="C:membrane"/>
    <property type="evidence" value="ECO:0007669"/>
    <property type="project" value="TreeGrafter"/>
</dbReference>
<accession>A0A011QGQ0</accession>
<dbReference type="AlphaFoldDB" id="A0A011QGQ0"/>
<dbReference type="InterPro" id="IPR011701">
    <property type="entry name" value="MFS"/>
</dbReference>
<feature type="transmembrane region" description="Helical" evidence="7">
    <location>
        <begin position="7"/>
        <end position="35"/>
    </location>
</feature>
<dbReference type="PATRIC" id="fig|1454004.3.peg.2152"/>
<keyword evidence="5 7" id="KW-1133">Transmembrane helix</keyword>
<dbReference type="eggNOG" id="COG0738">
    <property type="taxonomic scope" value="Bacteria"/>
</dbReference>
<feature type="transmembrane region" description="Helical" evidence="7">
    <location>
        <begin position="47"/>
        <end position="67"/>
    </location>
</feature>
<feature type="transmembrane region" description="Helical" evidence="7">
    <location>
        <begin position="303"/>
        <end position="326"/>
    </location>
</feature>
<feature type="transmembrane region" description="Helical" evidence="7">
    <location>
        <begin position="213"/>
        <end position="234"/>
    </location>
</feature>
<dbReference type="InterPro" id="IPR036259">
    <property type="entry name" value="MFS_trans_sf"/>
</dbReference>
<feature type="transmembrane region" description="Helical" evidence="7">
    <location>
        <begin position="139"/>
        <end position="160"/>
    </location>
</feature>
<dbReference type="Proteomes" id="UP000022141">
    <property type="component" value="Unassembled WGS sequence"/>
</dbReference>
<feature type="transmembrane region" description="Helical" evidence="7">
    <location>
        <begin position="279"/>
        <end position="297"/>
    </location>
</feature>
<evidence type="ECO:0000256" key="5">
    <source>
        <dbReference type="ARBA" id="ARBA00022989"/>
    </source>
</evidence>
<dbReference type="PROSITE" id="PS50850">
    <property type="entry name" value="MFS"/>
    <property type="match status" value="1"/>
</dbReference>
<evidence type="ECO:0000256" key="1">
    <source>
        <dbReference type="ARBA" id="ARBA00004127"/>
    </source>
</evidence>
<keyword evidence="10" id="KW-1185">Reference proteome</keyword>
<protein>
    <submittedName>
        <fullName evidence="9">Transporter</fullName>
    </submittedName>
</protein>
<reference evidence="9" key="1">
    <citation type="submission" date="2014-02" db="EMBL/GenBank/DDBJ databases">
        <title>Expanding our view of genomic diversity in Candidatus Accumulibacter clades.</title>
        <authorList>
            <person name="Skennerton C.T."/>
            <person name="Barr J.J."/>
            <person name="Slater F.R."/>
            <person name="Bond P.L."/>
            <person name="Tyson G.W."/>
        </authorList>
    </citation>
    <scope>NUCLEOTIDE SEQUENCE [LARGE SCALE GENOMIC DNA]</scope>
</reference>
<comment type="caution">
    <text evidence="9">The sequence shown here is derived from an EMBL/GenBank/DDBJ whole genome shotgun (WGS) entry which is preliminary data.</text>
</comment>
<dbReference type="GO" id="GO:0022857">
    <property type="term" value="F:transmembrane transporter activity"/>
    <property type="evidence" value="ECO:0007669"/>
    <property type="project" value="InterPro"/>
</dbReference>
<evidence type="ECO:0000256" key="4">
    <source>
        <dbReference type="ARBA" id="ARBA00022692"/>
    </source>
</evidence>
<keyword evidence="4 7" id="KW-0812">Transmembrane</keyword>
<feature type="transmembrane region" description="Helical" evidence="7">
    <location>
        <begin position="338"/>
        <end position="358"/>
    </location>
</feature>
<evidence type="ECO:0000313" key="9">
    <source>
        <dbReference type="EMBL" id="EXI88462.1"/>
    </source>
</evidence>
<feature type="transmembrane region" description="Helical" evidence="7">
    <location>
        <begin position="166"/>
        <end position="184"/>
    </location>
</feature>
<sequence length="400" mass="40933">MAQRSEIAAVYLAGVAQGVALVTFPAASAVFTAAAGYGLSSTEYGGMFVPQAITAIGASLLGAGLARRLGAKRIYLLGLLANLLAMALLIVSSLVMRQHTLAYGLLLLATASLGVGFGFTVPTLNTLAAAFFPQRVDRAVLGLNALLGLGTALAPLFVALFVGLGIWWGLPLLVAVALVGLLLFSRRLTFCAGAPAIGGGNDAPMSSGLPARFWLFAAFALLYGVCETINANWASLYMSRELGASATMASLALTAFWGSVTGGRMLFAAIERFLPPRRSCQLLPWVVAGALIGAALLPRSDPLFGIATFALAGLGCSALLPLAISFGQQQLPGMASSVAGGLIAFYQMGYGIAAFGVGPLQGRLGLDLNVIYGATTAVALGLAALAVLVVRSPQRRPSGP</sequence>
<comment type="similarity">
    <text evidence="2">Belongs to the major facilitator superfamily.</text>
</comment>
<dbReference type="SUPFAM" id="SSF103473">
    <property type="entry name" value="MFS general substrate transporter"/>
    <property type="match status" value="1"/>
</dbReference>
<dbReference type="STRING" id="1454004.AW11_02082"/>
<name>A0A011QGQ0_ACCRE</name>
<dbReference type="InterPro" id="IPR020846">
    <property type="entry name" value="MFS_dom"/>
</dbReference>
<feature type="transmembrane region" description="Helical" evidence="7">
    <location>
        <begin position="74"/>
        <end position="95"/>
    </location>
</feature>
<dbReference type="EMBL" id="JEMY01000026">
    <property type="protein sequence ID" value="EXI88462.1"/>
    <property type="molecule type" value="Genomic_DNA"/>
</dbReference>
<gene>
    <name evidence="9" type="ORF">AW11_02082</name>
</gene>
<dbReference type="GO" id="GO:0012505">
    <property type="term" value="C:endomembrane system"/>
    <property type="evidence" value="ECO:0007669"/>
    <property type="project" value="UniProtKB-SubCell"/>
</dbReference>
<evidence type="ECO:0000256" key="2">
    <source>
        <dbReference type="ARBA" id="ARBA00008335"/>
    </source>
</evidence>
<keyword evidence="6 7" id="KW-0472">Membrane</keyword>
<dbReference type="Gene3D" id="1.20.1250.20">
    <property type="entry name" value="MFS general substrate transporter like domains"/>
    <property type="match status" value="2"/>
</dbReference>
<organism evidence="9 10">
    <name type="scientific">Accumulibacter regalis</name>
    <dbReference type="NCBI Taxonomy" id="522306"/>
    <lineage>
        <taxon>Bacteria</taxon>
        <taxon>Pseudomonadati</taxon>
        <taxon>Pseudomonadota</taxon>
        <taxon>Betaproteobacteria</taxon>
        <taxon>Candidatus Accumulibacter</taxon>
    </lineage>
</organism>
<proteinExistence type="inferred from homology"/>
<feature type="transmembrane region" description="Helical" evidence="7">
    <location>
        <begin position="101"/>
        <end position="127"/>
    </location>
</feature>
<dbReference type="InterPro" id="IPR051788">
    <property type="entry name" value="MFS_Transporter"/>
</dbReference>
<evidence type="ECO:0000256" key="7">
    <source>
        <dbReference type="SAM" id="Phobius"/>
    </source>
</evidence>
<evidence type="ECO:0000256" key="3">
    <source>
        <dbReference type="ARBA" id="ARBA00022448"/>
    </source>
</evidence>
<keyword evidence="3" id="KW-0813">Transport</keyword>
<dbReference type="Pfam" id="PF07690">
    <property type="entry name" value="MFS_1"/>
    <property type="match status" value="1"/>
</dbReference>